<reference evidence="2" key="1">
    <citation type="journal article" date="2013" name="Nat. Genet.">
        <title>The duck genome and transcriptome provide insight into an avian influenza virus reservoir species.</title>
        <authorList>
            <person name="Huang Y."/>
            <person name="Li Y."/>
            <person name="Burt D.W."/>
            <person name="Chen H."/>
            <person name="Zhang Y."/>
            <person name="Qian W."/>
            <person name="Kim H."/>
            <person name="Gan S."/>
            <person name="Zhao Y."/>
            <person name="Li J."/>
            <person name="Yi K."/>
            <person name="Feng H."/>
            <person name="Zhu P."/>
            <person name="Li B."/>
            <person name="Liu Q."/>
            <person name="Fairley S."/>
            <person name="Magor K.E."/>
            <person name="Du Z."/>
            <person name="Hu X."/>
            <person name="Goodman L."/>
            <person name="Tafer H."/>
            <person name="Vignal A."/>
            <person name="Lee T."/>
            <person name="Kim K.W."/>
            <person name="Sheng Z."/>
            <person name="An Y."/>
            <person name="Searle S."/>
            <person name="Herrero J."/>
            <person name="Groenen M.A."/>
            <person name="Crooijmans R.P."/>
            <person name="Faraut T."/>
            <person name="Cai Q."/>
            <person name="Webster R.G."/>
            <person name="Aldridge J.R."/>
            <person name="Warren W.C."/>
            <person name="Bartschat S."/>
            <person name="Kehr S."/>
            <person name="Marz M."/>
            <person name="Stadler P.F."/>
            <person name="Smith J."/>
            <person name="Kraus R.H."/>
            <person name="Zhao Y."/>
            <person name="Ren L."/>
            <person name="Fei J."/>
            <person name="Morisson M."/>
            <person name="Kaiser P."/>
            <person name="Griffin D.K."/>
            <person name="Rao M."/>
            <person name="Pitel F."/>
            <person name="Wang J."/>
            <person name="Li N."/>
        </authorList>
    </citation>
    <scope>NUCLEOTIDE SEQUENCE [LARGE SCALE GENOMIC DNA]</scope>
</reference>
<protein>
    <submittedName>
        <fullName evidence="1">Uncharacterized protein</fullName>
    </submittedName>
</protein>
<evidence type="ECO:0000313" key="2">
    <source>
        <dbReference type="Proteomes" id="UP000296049"/>
    </source>
</evidence>
<proteinExistence type="predicted"/>
<organism evidence="1 2">
    <name type="scientific">Anas platyrhynchos</name>
    <name type="common">Mallard</name>
    <name type="synonym">Anas boschas</name>
    <dbReference type="NCBI Taxonomy" id="8839"/>
    <lineage>
        <taxon>Eukaryota</taxon>
        <taxon>Metazoa</taxon>
        <taxon>Chordata</taxon>
        <taxon>Craniata</taxon>
        <taxon>Vertebrata</taxon>
        <taxon>Euteleostomi</taxon>
        <taxon>Archelosauria</taxon>
        <taxon>Archosauria</taxon>
        <taxon>Dinosauria</taxon>
        <taxon>Saurischia</taxon>
        <taxon>Theropoda</taxon>
        <taxon>Coelurosauria</taxon>
        <taxon>Aves</taxon>
        <taxon>Neognathae</taxon>
        <taxon>Galloanserae</taxon>
        <taxon>Anseriformes</taxon>
        <taxon>Anatidae</taxon>
        <taxon>Anatinae</taxon>
        <taxon>Anas</taxon>
    </lineage>
</organism>
<name>R0M2H4_ANAPL</name>
<sequence>MATNSSNTATAAWRLQGTGLSVLEANPLHCHMQTVSGTQTGQPEAGLENNVTQCKSRQHYCKIQLEIQTQGRRNPAKNRNQRYKCLIAREGHERLCSWFSAFSAQLLKTGNGEHKCRPRSHF</sequence>
<dbReference type="AlphaFoldDB" id="R0M2H4"/>
<dbReference type="EMBL" id="KB742459">
    <property type="protein sequence ID" value="EOB08305.1"/>
    <property type="molecule type" value="Genomic_DNA"/>
</dbReference>
<dbReference type="Proteomes" id="UP000296049">
    <property type="component" value="Unassembled WGS sequence"/>
</dbReference>
<keyword evidence="2" id="KW-1185">Reference proteome</keyword>
<gene>
    <name evidence="1" type="ORF">Anapl_01474</name>
</gene>
<accession>R0M2H4</accession>
<evidence type="ECO:0000313" key="1">
    <source>
        <dbReference type="EMBL" id="EOB08305.1"/>
    </source>
</evidence>